<dbReference type="Gene3D" id="3.50.50.60">
    <property type="entry name" value="FAD/NAD(P)-binding domain"/>
    <property type="match status" value="1"/>
</dbReference>
<dbReference type="Pfam" id="PF01593">
    <property type="entry name" value="Amino_oxidase"/>
    <property type="match status" value="1"/>
</dbReference>
<evidence type="ECO:0000256" key="3">
    <source>
        <dbReference type="ARBA" id="ARBA00022827"/>
    </source>
</evidence>
<evidence type="ECO:0000259" key="7">
    <source>
        <dbReference type="Pfam" id="PF01593"/>
    </source>
</evidence>
<evidence type="ECO:0000256" key="1">
    <source>
        <dbReference type="ARBA" id="ARBA00001974"/>
    </source>
</evidence>
<keyword evidence="4 8" id="KW-0560">Oxidoreductase</keyword>
<sequence>MPPRVGVVGAGISGLTLVRALATRDADVVAFDAASEPGGVMRSRRVDGRLLELGPQRLRLSPTIESLVDDLGLREQLRAGEDDQPLYVYHDGSLSVVPLSLREAVTTDLLSLRGKLRILKEPLADPPRAGESVEAYLTRSFGRQAARRFGGPLYSGLYGTDPSDMLVEYSLGRALENAGIDGSVLWWALRKRLGGRETPPICTFEDGLGQLAEALYDAHADAISLETAVESVHERDEQFELVTESGTERVDEVVVTTPAPTAADLLEPVDEGLSATLERFSYNPIGMVYLESDFDGEGIGALVPSGSDVRISGSTWNASFLDRDRLFTCYVDPGSDPNMLERSDESLGELAATEFERLTGARATPIHVHRWEPGMPAYDRSFTAMDDLEPPAGIHLCANYVGRPGIPGRIRNATQLAATLAEK</sequence>
<dbReference type="InterPro" id="IPR050464">
    <property type="entry name" value="Zeta_carotene_desat/Oxidored"/>
</dbReference>
<dbReference type="AlphaFoldDB" id="A0A4S3TQZ1"/>
<name>A0A4S3TQZ1_9EURY</name>
<dbReference type="PANTHER" id="PTHR42923:SF3">
    <property type="entry name" value="PROTOPORPHYRINOGEN OXIDASE"/>
    <property type="match status" value="1"/>
</dbReference>
<feature type="domain" description="Amine oxidase" evidence="7">
    <location>
        <begin position="12"/>
        <end position="376"/>
    </location>
</feature>
<dbReference type="RefSeq" id="WP_141462794.1">
    <property type="nucleotide sequence ID" value="NZ_RBZW01000003.1"/>
</dbReference>
<gene>
    <name evidence="8" type="primary">hemG</name>
    <name evidence="8" type="ORF">D8Y22_01510</name>
</gene>
<comment type="caution">
    <text evidence="8">The sequence shown here is derived from an EMBL/GenBank/DDBJ whole genome shotgun (WGS) entry which is preliminary data.</text>
</comment>
<evidence type="ECO:0000313" key="8">
    <source>
        <dbReference type="EMBL" id="THE66824.1"/>
    </source>
</evidence>
<evidence type="ECO:0000256" key="2">
    <source>
        <dbReference type="ARBA" id="ARBA00022630"/>
    </source>
</evidence>
<dbReference type="GO" id="GO:0004729">
    <property type="term" value="F:oxygen-dependent protoporphyrinogen oxidase activity"/>
    <property type="evidence" value="ECO:0007669"/>
    <property type="project" value="UniProtKB-EC"/>
</dbReference>
<dbReference type="SUPFAM" id="SSF54373">
    <property type="entry name" value="FAD-linked reductases, C-terminal domain"/>
    <property type="match status" value="1"/>
</dbReference>
<dbReference type="Proteomes" id="UP000318864">
    <property type="component" value="Unassembled WGS sequence"/>
</dbReference>
<dbReference type="GO" id="GO:0006783">
    <property type="term" value="P:heme biosynthetic process"/>
    <property type="evidence" value="ECO:0007669"/>
    <property type="project" value="UniProtKB-KW"/>
</dbReference>
<keyword evidence="9" id="KW-1185">Reference proteome</keyword>
<keyword evidence="5" id="KW-0350">Heme biosynthesis</keyword>
<comment type="cofactor">
    <cofactor evidence="1">
        <name>FAD</name>
        <dbReference type="ChEBI" id="CHEBI:57692"/>
    </cofactor>
</comment>
<evidence type="ECO:0000256" key="4">
    <source>
        <dbReference type="ARBA" id="ARBA00023002"/>
    </source>
</evidence>
<dbReference type="Gene3D" id="3.90.660.20">
    <property type="entry name" value="Protoporphyrinogen oxidase, mitochondrial, domain 2"/>
    <property type="match status" value="1"/>
</dbReference>
<organism evidence="8 9">
    <name type="scientific">Salinadaptatus halalkaliphilus</name>
    <dbReference type="NCBI Taxonomy" id="2419781"/>
    <lineage>
        <taxon>Archaea</taxon>
        <taxon>Methanobacteriati</taxon>
        <taxon>Methanobacteriota</taxon>
        <taxon>Stenosarchaea group</taxon>
        <taxon>Halobacteria</taxon>
        <taxon>Halobacteriales</taxon>
        <taxon>Natrialbaceae</taxon>
        <taxon>Salinadaptatus</taxon>
    </lineage>
</organism>
<dbReference type="InterPro" id="IPR036188">
    <property type="entry name" value="FAD/NAD-bd_sf"/>
</dbReference>
<dbReference type="EMBL" id="RBZW01000003">
    <property type="protein sequence ID" value="THE66824.1"/>
    <property type="molecule type" value="Genomic_DNA"/>
</dbReference>
<evidence type="ECO:0000313" key="9">
    <source>
        <dbReference type="Proteomes" id="UP000318864"/>
    </source>
</evidence>
<evidence type="ECO:0000256" key="5">
    <source>
        <dbReference type="ARBA" id="ARBA00023133"/>
    </source>
</evidence>
<comment type="pathway">
    <text evidence="6">Porphyrin-containing compound metabolism.</text>
</comment>
<proteinExistence type="predicted"/>
<dbReference type="Gene3D" id="1.10.3110.10">
    <property type="entry name" value="protoporphyrinogen ix oxidase, domain 3"/>
    <property type="match status" value="1"/>
</dbReference>
<keyword evidence="3" id="KW-0274">FAD</keyword>
<dbReference type="PANTHER" id="PTHR42923">
    <property type="entry name" value="PROTOPORPHYRINOGEN OXIDASE"/>
    <property type="match status" value="1"/>
</dbReference>
<dbReference type="EC" id="1.3.3.4" evidence="8"/>
<accession>A0A4S3TQZ1</accession>
<reference evidence="8 9" key="1">
    <citation type="submission" date="2018-10" db="EMBL/GenBank/DDBJ databases">
        <title>Natronolimnobius sp. XQ-INN 246 isolated from Inner Mongolia Autonomous Region of China.</title>
        <authorList>
            <person name="Xue Q."/>
        </authorList>
    </citation>
    <scope>NUCLEOTIDE SEQUENCE [LARGE SCALE GENOMIC DNA]</scope>
    <source>
        <strain evidence="8 9">XQ-INN 246</strain>
    </source>
</reference>
<dbReference type="NCBIfam" id="TIGR00562">
    <property type="entry name" value="proto_IX_ox"/>
    <property type="match status" value="1"/>
</dbReference>
<dbReference type="SUPFAM" id="SSF51905">
    <property type="entry name" value="FAD/NAD(P)-binding domain"/>
    <property type="match status" value="1"/>
</dbReference>
<keyword evidence="2" id="KW-0285">Flavoprotein</keyword>
<evidence type="ECO:0000256" key="6">
    <source>
        <dbReference type="ARBA" id="ARBA00023444"/>
    </source>
</evidence>
<dbReference type="InterPro" id="IPR004572">
    <property type="entry name" value="Protoporphyrinogen_oxidase"/>
</dbReference>
<dbReference type="InterPro" id="IPR002937">
    <property type="entry name" value="Amino_oxidase"/>
</dbReference>
<protein>
    <submittedName>
        <fullName evidence="8">Protoporphyrinogen oxidase</fullName>
        <ecNumber evidence="8">1.3.3.4</ecNumber>
    </submittedName>
</protein>
<dbReference type="OrthoDB" id="237154at2157"/>